<dbReference type="EMBL" id="KV417565">
    <property type="protein sequence ID" value="KZP19294.1"/>
    <property type="molecule type" value="Genomic_DNA"/>
</dbReference>
<feature type="region of interest" description="Disordered" evidence="1">
    <location>
        <begin position="1"/>
        <end position="105"/>
    </location>
</feature>
<proteinExistence type="predicted"/>
<feature type="compositionally biased region" description="Basic and acidic residues" evidence="1">
    <location>
        <begin position="51"/>
        <end position="77"/>
    </location>
</feature>
<gene>
    <name evidence="2" type="ORF">FIBSPDRAFT_791015</name>
</gene>
<dbReference type="AlphaFoldDB" id="A0A166HVT4"/>
<dbReference type="OrthoDB" id="3260716at2759"/>
<evidence type="ECO:0000313" key="2">
    <source>
        <dbReference type="EMBL" id="KZP19294.1"/>
    </source>
</evidence>
<sequence length="105" mass="11327">MSFGNQGIVDGHQAGSNPSPAPVTLDTYIDEDASTPRTSAADTLTGATSQDVHKPLGDMTSKQERHDGHDGRKKMGDGVDQWGSPGTRKHVLEREERDKQKTGEI</sequence>
<evidence type="ECO:0000256" key="1">
    <source>
        <dbReference type="SAM" id="MobiDB-lite"/>
    </source>
</evidence>
<organism evidence="2 3">
    <name type="scientific">Athelia psychrophila</name>
    <dbReference type="NCBI Taxonomy" id="1759441"/>
    <lineage>
        <taxon>Eukaryota</taxon>
        <taxon>Fungi</taxon>
        <taxon>Dikarya</taxon>
        <taxon>Basidiomycota</taxon>
        <taxon>Agaricomycotina</taxon>
        <taxon>Agaricomycetes</taxon>
        <taxon>Agaricomycetidae</taxon>
        <taxon>Atheliales</taxon>
        <taxon>Atheliaceae</taxon>
        <taxon>Athelia</taxon>
    </lineage>
</organism>
<name>A0A166HVT4_9AGAM</name>
<evidence type="ECO:0000313" key="3">
    <source>
        <dbReference type="Proteomes" id="UP000076532"/>
    </source>
</evidence>
<feature type="compositionally biased region" description="Basic and acidic residues" evidence="1">
    <location>
        <begin position="90"/>
        <end position="105"/>
    </location>
</feature>
<dbReference type="Proteomes" id="UP000076532">
    <property type="component" value="Unassembled WGS sequence"/>
</dbReference>
<reference evidence="2 3" key="1">
    <citation type="journal article" date="2016" name="Mol. Biol. Evol.">
        <title>Comparative Genomics of Early-Diverging Mushroom-Forming Fungi Provides Insights into the Origins of Lignocellulose Decay Capabilities.</title>
        <authorList>
            <person name="Nagy L.G."/>
            <person name="Riley R."/>
            <person name="Tritt A."/>
            <person name="Adam C."/>
            <person name="Daum C."/>
            <person name="Floudas D."/>
            <person name="Sun H."/>
            <person name="Yadav J.S."/>
            <person name="Pangilinan J."/>
            <person name="Larsson K.H."/>
            <person name="Matsuura K."/>
            <person name="Barry K."/>
            <person name="Labutti K."/>
            <person name="Kuo R."/>
            <person name="Ohm R.A."/>
            <person name="Bhattacharya S.S."/>
            <person name="Shirouzu T."/>
            <person name="Yoshinaga Y."/>
            <person name="Martin F.M."/>
            <person name="Grigoriev I.V."/>
            <person name="Hibbett D.S."/>
        </authorList>
    </citation>
    <scope>NUCLEOTIDE SEQUENCE [LARGE SCALE GENOMIC DNA]</scope>
    <source>
        <strain evidence="2 3">CBS 109695</strain>
    </source>
</reference>
<keyword evidence="3" id="KW-1185">Reference proteome</keyword>
<feature type="compositionally biased region" description="Polar residues" evidence="1">
    <location>
        <begin position="35"/>
        <end position="50"/>
    </location>
</feature>
<accession>A0A166HVT4</accession>
<protein>
    <submittedName>
        <fullName evidence="2">Uncharacterized protein</fullName>
    </submittedName>
</protein>